<gene>
    <name evidence="2" type="ORF">CUN48_07235</name>
</gene>
<proteinExistence type="predicted"/>
<dbReference type="EMBL" id="PGTN01000037">
    <property type="protein sequence ID" value="PJF47713.1"/>
    <property type="molecule type" value="Genomic_DNA"/>
</dbReference>
<accession>A0A2M8QD30</accession>
<dbReference type="GO" id="GO:0016747">
    <property type="term" value="F:acyltransferase activity, transferring groups other than amino-acyl groups"/>
    <property type="evidence" value="ECO:0007669"/>
    <property type="project" value="InterPro"/>
</dbReference>
<dbReference type="Gene3D" id="3.40.630.30">
    <property type="match status" value="1"/>
</dbReference>
<protein>
    <recommendedName>
        <fullName evidence="1">N-acetyltransferase domain-containing protein</fullName>
    </recommendedName>
</protein>
<sequence>MHLFTPAGADEFLAHTQGALEAREVASNLMLGVALQLRAYPVVEQQPYFAVVEDEGGLVAAALMTPPHRLIVHAERGDAQIGFTRIAHDLREHRWQVRGVIGPGDAADEFLRIWQRLTGATVRRMTHERVFQLDHVIEPRWPPGEFRAAHADDAPLVAEWIEAFHREALPDHHHPDPVEWAKRRIGEGDIFLWEEGGRPVSLAARSRETPNARAIGPVYTPPERRRRGYASAVTARLSQLILDSGKRYAMLFTDLSNPTSNSIYRKIGYKPVCDYNAYLFD</sequence>
<dbReference type="InterPro" id="IPR016181">
    <property type="entry name" value="Acyl_CoA_acyltransferase"/>
</dbReference>
<feature type="domain" description="N-acetyltransferase" evidence="1">
    <location>
        <begin position="144"/>
        <end position="281"/>
    </location>
</feature>
<evidence type="ECO:0000313" key="3">
    <source>
        <dbReference type="Proteomes" id="UP000230790"/>
    </source>
</evidence>
<name>A0A2M8QD30_9CHLR</name>
<dbReference type="InterPro" id="IPR000182">
    <property type="entry name" value="GNAT_dom"/>
</dbReference>
<dbReference type="SUPFAM" id="SSF55729">
    <property type="entry name" value="Acyl-CoA N-acyltransferases (Nat)"/>
    <property type="match status" value="1"/>
</dbReference>
<dbReference type="Pfam" id="PF08445">
    <property type="entry name" value="FR47"/>
    <property type="match status" value="1"/>
</dbReference>
<organism evidence="2 3">
    <name type="scientific">Candidatus Thermofonsia Clade 3 bacterium</name>
    <dbReference type="NCBI Taxonomy" id="2364212"/>
    <lineage>
        <taxon>Bacteria</taxon>
        <taxon>Bacillati</taxon>
        <taxon>Chloroflexota</taxon>
        <taxon>Candidatus Thermofontia</taxon>
        <taxon>Candidatus Thermofonsia Clade 3</taxon>
    </lineage>
</organism>
<reference evidence="2 3" key="1">
    <citation type="submission" date="2017-11" db="EMBL/GenBank/DDBJ databases">
        <title>Evolution of Phototrophy in the Chloroflexi Phylum Driven by Horizontal Gene Transfer.</title>
        <authorList>
            <person name="Ward L.M."/>
            <person name="Hemp J."/>
            <person name="Shih P.M."/>
            <person name="Mcglynn S.E."/>
            <person name="Fischer W."/>
        </authorList>
    </citation>
    <scope>NUCLEOTIDE SEQUENCE [LARGE SCALE GENOMIC DNA]</scope>
    <source>
        <strain evidence="2">JP3_7</strain>
    </source>
</reference>
<comment type="caution">
    <text evidence="2">The sequence shown here is derived from an EMBL/GenBank/DDBJ whole genome shotgun (WGS) entry which is preliminary data.</text>
</comment>
<dbReference type="Proteomes" id="UP000230790">
    <property type="component" value="Unassembled WGS sequence"/>
</dbReference>
<dbReference type="PROSITE" id="PS51186">
    <property type="entry name" value="GNAT"/>
    <property type="match status" value="1"/>
</dbReference>
<dbReference type="InterPro" id="IPR013653">
    <property type="entry name" value="GCN5-like_dom"/>
</dbReference>
<evidence type="ECO:0000259" key="1">
    <source>
        <dbReference type="PROSITE" id="PS51186"/>
    </source>
</evidence>
<evidence type="ECO:0000313" key="2">
    <source>
        <dbReference type="EMBL" id="PJF47713.1"/>
    </source>
</evidence>
<dbReference type="AlphaFoldDB" id="A0A2M8QD30"/>